<comment type="caution">
    <text evidence="2">The sequence shown here is derived from an EMBL/GenBank/DDBJ whole genome shotgun (WGS) entry which is preliminary data.</text>
</comment>
<dbReference type="PANTHER" id="PTHR46532:SF11">
    <property type="entry name" value="DYNEIN AXONEMAL HEAVY CHAIN 12"/>
    <property type="match status" value="1"/>
</dbReference>
<evidence type="ECO:0000259" key="1">
    <source>
        <dbReference type="Pfam" id="PF08385"/>
    </source>
</evidence>
<dbReference type="GO" id="GO:0051959">
    <property type="term" value="F:dynein light intermediate chain binding"/>
    <property type="evidence" value="ECO:0007669"/>
    <property type="project" value="InterPro"/>
</dbReference>
<reference evidence="2" key="1">
    <citation type="submission" date="2021-02" db="EMBL/GenBank/DDBJ databases">
        <authorList>
            <person name="Nowell W R."/>
        </authorList>
    </citation>
    <scope>NUCLEOTIDE SEQUENCE</scope>
</reference>
<sequence length="249" mass="28879">MDIISRDVYLPLLSCNLLVSDIEKDRFLDLFHRLLNQTAATHTIQAESIVLPLPAFNILAHISQQEPERQQSILSILENTLTNWSKQIKQLLQEELKPSFYSREQSSIRDQVQLWTSRINKLNNLLVQLDSPFVQDVLKNLARNRSPYLASFMDIKIEITRAVTHAERNLSFVSTLSPWIFQINNSNNLNEILSYLPSLMHTLFLIWQHSHYYHQKDKFSQLLEVVSSEIVLRAKQIIANNISSKATNV</sequence>
<dbReference type="EMBL" id="CAJOBJ010335893">
    <property type="protein sequence ID" value="CAF5188861.1"/>
    <property type="molecule type" value="Genomic_DNA"/>
</dbReference>
<accession>A0A8S3HW04</accession>
<evidence type="ECO:0000313" key="2">
    <source>
        <dbReference type="EMBL" id="CAF5188861.1"/>
    </source>
</evidence>
<name>A0A8S3HW04_9BILA</name>
<dbReference type="PANTHER" id="PTHR46532">
    <property type="entry name" value="MALE FERTILITY FACTOR KL5"/>
    <property type="match status" value="1"/>
</dbReference>
<evidence type="ECO:0000313" key="3">
    <source>
        <dbReference type="Proteomes" id="UP000681720"/>
    </source>
</evidence>
<dbReference type="InterPro" id="IPR026983">
    <property type="entry name" value="DHC"/>
</dbReference>
<proteinExistence type="predicted"/>
<protein>
    <recommendedName>
        <fullName evidence="1">Dynein heavy chain tail domain-containing protein</fullName>
    </recommendedName>
</protein>
<feature type="domain" description="Dynein heavy chain tail" evidence="1">
    <location>
        <begin position="75"/>
        <end position="240"/>
    </location>
</feature>
<dbReference type="InterPro" id="IPR013594">
    <property type="entry name" value="Dynein_heavy_tail"/>
</dbReference>
<organism evidence="2 3">
    <name type="scientific">Rotaria magnacalcarata</name>
    <dbReference type="NCBI Taxonomy" id="392030"/>
    <lineage>
        <taxon>Eukaryota</taxon>
        <taxon>Metazoa</taxon>
        <taxon>Spiralia</taxon>
        <taxon>Gnathifera</taxon>
        <taxon>Rotifera</taxon>
        <taxon>Eurotatoria</taxon>
        <taxon>Bdelloidea</taxon>
        <taxon>Philodinida</taxon>
        <taxon>Philodinidae</taxon>
        <taxon>Rotaria</taxon>
    </lineage>
</organism>
<dbReference type="GO" id="GO:0005858">
    <property type="term" value="C:axonemal dynein complex"/>
    <property type="evidence" value="ECO:0007669"/>
    <property type="project" value="TreeGrafter"/>
</dbReference>
<dbReference type="AlphaFoldDB" id="A0A8S3HW04"/>
<dbReference type="Proteomes" id="UP000681720">
    <property type="component" value="Unassembled WGS sequence"/>
</dbReference>
<gene>
    <name evidence="2" type="ORF">GIL414_LOCUS72216</name>
</gene>
<dbReference type="GO" id="GO:0045505">
    <property type="term" value="F:dynein intermediate chain binding"/>
    <property type="evidence" value="ECO:0007669"/>
    <property type="project" value="InterPro"/>
</dbReference>
<dbReference type="Pfam" id="PF08385">
    <property type="entry name" value="DHC_N1"/>
    <property type="match status" value="1"/>
</dbReference>
<dbReference type="GO" id="GO:0007018">
    <property type="term" value="P:microtubule-based movement"/>
    <property type="evidence" value="ECO:0007669"/>
    <property type="project" value="InterPro"/>
</dbReference>